<dbReference type="PRINTS" id="PR00420">
    <property type="entry name" value="RNGMNOXGNASE"/>
</dbReference>
<feature type="binding site" evidence="5">
    <location>
        <position position="43"/>
    </location>
    <ligand>
        <name>NADPH</name>
        <dbReference type="ChEBI" id="CHEBI:57783"/>
    </ligand>
</feature>
<comment type="cofactor">
    <cofactor evidence="5">
        <name>FAD</name>
        <dbReference type="ChEBI" id="CHEBI:57692"/>
    </cofactor>
</comment>
<keyword evidence="2 5" id="KW-0274">FAD</keyword>
<dbReference type="AlphaFoldDB" id="A0A0E9MZ51"/>
<dbReference type="GO" id="GO:0046677">
    <property type="term" value="P:response to antibiotic"/>
    <property type="evidence" value="ECO:0007669"/>
    <property type="project" value="InterPro"/>
</dbReference>
<keyword evidence="1 5" id="KW-0285">Flavoprotein</keyword>
<comment type="caution">
    <text evidence="7">The sequence shown here is derived from an EMBL/GenBank/DDBJ whole genome shotgun (WGS) entry which is preliminary data.</text>
</comment>
<proteinExistence type="inferred from homology"/>
<feature type="binding site" evidence="5">
    <location>
        <position position="113"/>
    </location>
    <ligand>
        <name>FAD</name>
        <dbReference type="ChEBI" id="CHEBI:57692"/>
    </ligand>
</feature>
<keyword evidence="4 5" id="KW-0503">Monooxygenase</keyword>
<comment type="function">
    <text evidence="5">An FAD-requiring monooxygenase active on some tetracycline antibiotic derivatives, which leads to their inactivation. Hydroxylates carbon 11a of tetracycline and some analogs.</text>
</comment>
<dbReference type="OrthoDB" id="9782160at2"/>
<evidence type="ECO:0000256" key="5">
    <source>
        <dbReference type="HAMAP-Rule" id="MF_00845"/>
    </source>
</evidence>
<dbReference type="RefSeq" id="WP_046368308.1">
    <property type="nucleotide sequence ID" value="NZ_BBWV01000001.1"/>
</dbReference>
<keyword evidence="5" id="KW-0547">Nucleotide-binding</keyword>
<dbReference type="Gene3D" id="3.50.50.60">
    <property type="entry name" value="FAD/NAD(P)-binding domain"/>
    <property type="match status" value="1"/>
</dbReference>
<dbReference type="STRING" id="1220578.FPE01S_01_16810"/>
<evidence type="ECO:0000256" key="2">
    <source>
        <dbReference type="ARBA" id="ARBA00022827"/>
    </source>
</evidence>
<dbReference type="SUPFAM" id="SSF51905">
    <property type="entry name" value="FAD/NAD(P)-binding domain"/>
    <property type="match status" value="1"/>
</dbReference>
<evidence type="ECO:0000256" key="4">
    <source>
        <dbReference type="ARBA" id="ARBA00023033"/>
    </source>
</evidence>
<dbReference type="PANTHER" id="PTHR46972">
    <property type="entry name" value="MONOOXYGENASE ASQM-RELATED"/>
    <property type="match status" value="1"/>
</dbReference>
<comment type="subcellular location">
    <subcellularLocation>
        <location evidence="5">Cytoplasm</location>
    </subcellularLocation>
</comment>
<reference evidence="7 8" key="1">
    <citation type="submission" date="2015-04" db="EMBL/GenBank/DDBJ databases">
        <title>Whole genome shotgun sequence of Flavihumibacter petaseus NBRC 106054.</title>
        <authorList>
            <person name="Miyazawa S."/>
            <person name="Hosoyama A."/>
            <person name="Hashimoto M."/>
            <person name="Noguchi M."/>
            <person name="Tsuchikane K."/>
            <person name="Ohji S."/>
            <person name="Yamazoe A."/>
            <person name="Ichikawa N."/>
            <person name="Kimura A."/>
            <person name="Fujita N."/>
        </authorList>
    </citation>
    <scope>NUCLEOTIDE SEQUENCE [LARGE SCALE GENOMIC DNA]</scope>
    <source>
        <strain evidence="7 8">NBRC 106054</strain>
    </source>
</reference>
<dbReference type="Pfam" id="PF01494">
    <property type="entry name" value="FAD_binding_3"/>
    <property type="match status" value="1"/>
</dbReference>
<dbReference type="EC" id="1.14.13.-" evidence="5"/>
<feature type="binding site" evidence="5">
    <location>
        <position position="50"/>
    </location>
    <ligand>
        <name>FAD</name>
        <dbReference type="ChEBI" id="CHEBI:57692"/>
    </ligand>
</feature>
<dbReference type="GO" id="GO:0005737">
    <property type="term" value="C:cytoplasm"/>
    <property type="evidence" value="ECO:0007669"/>
    <property type="project" value="UniProtKB-SubCell"/>
</dbReference>
<protein>
    <recommendedName>
        <fullName evidence="5">Flavin-dependent monooxygenase</fullName>
    </recommendedName>
    <alternativeName>
        <fullName evidence="5">TetX monooxygenase</fullName>
        <shortName evidence="5">TetX</shortName>
        <ecNumber evidence="5">1.14.13.-</ecNumber>
    </alternativeName>
</protein>
<feature type="domain" description="FAD-binding" evidence="6">
    <location>
        <begin position="7"/>
        <end position="359"/>
    </location>
</feature>
<keyword evidence="5" id="KW-0521">NADP</keyword>
<dbReference type="InterPro" id="IPR036188">
    <property type="entry name" value="FAD/NAD-bd_sf"/>
</dbReference>
<dbReference type="GO" id="GO:0071949">
    <property type="term" value="F:FAD binding"/>
    <property type="evidence" value="ECO:0007669"/>
    <property type="project" value="InterPro"/>
</dbReference>
<keyword evidence="3 5" id="KW-0560">Oxidoreductase</keyword>
<organism evidence="7 8">
    <name type="scientific">Flavihumibacter petaseus NBRC 106054</name>
    <dbReference type="NCBI Taxonomy" id="1220578"/>
    <lineage>
        <taxon>Bacteria</taxon>
        <taxon>Pseudomonadati</taxon>
        <taxon>Bacteroidota</taxon>
        <taxon>Chitinophagia</taxon>
        <taxon>Chitinophagales</taxon>
        <taxon>Chitinophagaceae</taxon>
        <taxon>Flavihumibacter</taxon>
    </lineage>
</organism>
<gene>
    <name evidence="7" type="ORF">FPE01S_01_16810</name>
</gene>
<keyword evidence="8" id="KW-1185">Reference proteome</keyword>
<evidence type="ECO:0000256" key="3">
    <source>
        <dbReference type="ARBA" id="ARBA00023002"/>
    </source>
</evidence>
<dbReference type="InterPro" id="IPR002938">
    <property type="entry name" value="FAD-bd"/>
</dbReference>
<evidence type="ECO:0000259" key="6">
    <source>
        <dbReference type="Pfam" id="PF01494"/>
    </source>
</evidence>
<dbReference type="PANTHER" id="PTHR46972:SF1">
    <property type="entry name" value="FAD DEPENDENT OXIDOREDUCTASE DOMAIN-CONTAINING PROTEIN"/>
    <property type="match status" value="1"/>
</dbReference>
<accession>A0A0E9MZ51</accession>
<keyword evidence="5" id="KW-0963">Cytoplasm</keyword>
<evidence type="ECO:0000313" key="8">
    <source>
        <dbReference type="Proteomes" id="UP000033121"/>
    </source>
</evidence>
<evidence type="ECO:0000256" key="1">
    <source>
        <dbReference type="ARBA" id="ARBA00022630"/>
    </source>
</evidence>
<dbReference type="EMBL" id="BBWV01000001">
    <property type="protein sequence ID" value="GAO42666.1"/>
    <property type="molecule type" value="Genomic_DNA"/>
</dbReference>
<sequence length="386" mass="42475">MISSSINIAIIGGGPGGLTLARLLQLQGFRVTVFEKDAHRHVRQQGATLDLHADSGLKALRAAGLLGNFQQHYRPGADRIKITDQHGTVFHSDHDMPRAEDFENPHYRPEIDRGPLRDLLNDWLQPGTVTWDAAFESMKPAGSGWEILFRNGNTFFADLVIGADGAYSKVRPWLTPIRPVYSGITVIEGNVYNAATSAPKLFRLVEGGKLFAFGGEKSLILSAKGDGALSFYTGCREAENWPAASGIDFSDREQVRRWFSETFSEWDPLWQELITGDNLKVIPRPMYHFPLDQQWDSQSNLTLIGDAAHVMPPYAGEGVNMAMLDALELSEQLATSGENLQPAISAYEKAMLKRAASVTAITLEQTDLLHGADALQYMLQAFGTAS</sequence>
<dbReference type="HAMAP" id="MF_00845">
    <property type="entry name" value="TetX_monooxygenase"/>
    <property type="match status" value="1"/>
</dbReference>
<comment type="catalytic activity">
    <reaction evidence="5">
        <text>a tetracycline + NADPH + O2 + H(+) = an 11a-hydroxytetracycline + NADP(+) + H2O</text>
        <dbReference type="Rhea" id="RHEA:61444"/>
        <dbReference type="ChEBI" id="CHEBI:15377"/>
        <dbReference type="ChEBI" id="CHEBI:15378"/>
        <dbReference type="ChEBI" id="CHEBI:15379"/>
        <dbReference type="ChEBI" id="CHEBI:57783"/>
        <dbReference type="ChEBI" id="CHEBI:58349"/>
        <dbReference type="ChEBI" id="CHEBI:144644"/>
        <dbReference type="ChEBI" id="CHEBI:144645"/>
    </reaction>
</comment>
<comment type="subunit">
    <text evidence="5">Monomer.</text>
</comment>
<feature type="binding site" evidence="5">
    <location>
        <position position="306"/>
    </location>
    <ligand>
        <name>FAD</name>
        <dbReference type="ChEBI" id="CHEBI:57692"/>
    </ligand>
</feature>
<comment type="domain">
    <text evidence="5">Consists of an N-terminal FAD-binding domain with a Rossman fold and a C-terminal substrate-binding domain.</text>
</comment>
<dbReference type="InterPro" id="IPR043683">
    <property type="entry name" value="TetX_monooxygenase"/>
</dbReference>
<name>A0A0E9MZ51_9BACT</name>
<comment type="similarity">
    <text evidence="5">Belongs to the aromatic-ring hydroxylase family. TetX subfamily.</text>
</comment>
<dbReference type="Proteomes" id="UP000033121">
    <property type="component" value="Unassembled WGS sequence"/>
</dbReference>
<dbReference type="GO" id="GO:0004497">
    <property type="term" value="F:monooxygenase activity"/>
    <property type="evidence" value="ECO:0007669"/>
    <property type="project" value="UniProtKB-UniRule"/>
</dbReference>
<evidence type="ECO:0000313" key="7">
    <source>
        <dbReference type="EMBL" id="GAO42666.1"/>
    </source>
</evidence>